<evidence type="ECO:0000256" key="1">
    <source>
        <dbReference type="SAM" id="MobiDB-lite"/>
    </source>
</evidence>
<protein>
    <submittedName>
        <fullName evidence="2">Uncharacterized protein</fullName>
    </submittedName>
</protein>
<evidence type="ECO:0000313" key="2">
    <source>
        <dbReference type="EMBL" id="GBN69988.1"/>
    </source>
</evidence>
<evidence type="ECO:0000313" key="3">
    <source>
        <dbReference type="Proteomes" id="UP000499080"/>
    </source>
</evidence>
<dbReference type="AlphaFoldDB" id="A0A4Y2R326"/>
<gene>
    <name evidence="2" type="ORF">AVEN_131357_1</name>
</gene>
<sequence>MDLVISNRGQMTRTIPPSSNIRNTSAGEILTHDIIFSVHEVHMLGGFSTESGFKPGTLRFRRRHLTTGSLRRLGEHDSRTVVVPIT</sequence>
<organism evidence="2 3">
    <name type="scientific">Araneus ventricosus</name>
    <name type="common">Orbweaver spider</name>
    <name type="synonym">Epeira ventricosa</name>
    <dbReference type="NCBI Taxonomy" id="182803"/>
    <lineage>
        <taxon>Eukaryota</taxon>
        <taxon>Metazoa</taxon>
        <taxon>Ecdysozoa</taxon>
        <taxon>Arthropoda</taxon>
        <taxon>Chelicerata</taxon>
        <taxon>Arachnida</taxon>
        <taxon>Araneae</taxon>
        <taxon>Araneomorphae</taxon>
        <taxon>Entelegynae</taxon>
        <taxon>Araneoidea</taxon>
        <taxon>Araneidae</taxon>
        <taxon>Araneus</taxon>
    </lineage>
</organism>
<dbReference type="Proteomes" id="UP000499080">
    <property type="component" value="Unassembled WGS sequence"/>
</dbReference>
<comment type="caution">
    <text evidence="2">The sequence shown here is derived from an EMBL/GenBank/DDBJ whole genome shotgun (WGS) entry which is preliminary data.</text>
</comment>
<name>A0A4Y2R326_ARAVE</name>
<keyword evidence="3" id="KW-1185">Reference proteome</keyword>
<feature type="region of interest" description="Disordered" evidence="1">
    <location>
        <begin position="1"/>
        <end position="20"/>
    </location>
</feature>
<proteinExistence type="predicted"/>
<feature type="compositionally biased region" description="Polar residues" evidence="1">
    <location>
        <begin position="7"/>
        <end position="20"/>
    </location>
</feature>
<reference evidence="2 3" key="1">
    <citation type="journal article" date="2019" name="Sci. Rep.">
        <title>Orb-weaving spider Araneus ventricosus genome elucidates the spidroin gene catalogue.</title>
        <authorList>
            <person name="Kono N."/>
            <person name="Nakamura H."/>
            <person name="Ohtoshi R."/>
            <person name="Moran D.A.P."/>
            <person name="Shinohara A."/>
            <person name="Yoshida Y."/>
            <person name="Fujiwara M."/>
            <person name="Mori M."/>
            <person name="Tomita M."/>
            <person name="Arakawa K."/>
        </authorList>
    </citation>
    <scope>NUCLEOTIDE SEQUENCE [LARGE SCALE GENOMIC DNA]</scope>
</reference>
<dbReference type="EMBL" id="BGPR01015623">
    <property type="protein sequence ID" value="GBN69988.1"/>
    <property type="molecule type" value="Genomic_DNA"/>
</dbReference>
<accession>A0A4Y2R326</accession>